<proteinExistence type="predicted"/>
<organism evidence="2 3">
    <name type="scientific">Ficus carica</name>
    <name type="common">Common fig</name>
    <dbReference type="NCBI Taxonomy" id="3494"/>
    <lineage>
        <taxon>Eukaryota</taxon>
        <taxon>Viridiplantae</taxon>
        <taxon>Streptophyta</taxon>
        <taxon>Embryophyta</taxon>
        <taxon>Tracheophyta</taxon>
        <taxon>Spermatophyta</taxon>
        <taxon>Magnoliopsida</taxon>
        <taxon>eudicotyledons</taxon>
        <taxon>Gunneridae</taxon>
        <taxon>Pentapetalae</taxon>
        <taxon>rosids</taxon>
        <taxon>fabids</taxon>
        <taxon>Rosales</taxon>
        <taxon>Moraceae</taxon>
        <taxon>Ficeae</taxon>
        <taxon>Ficus</taxon>
    </lineage>
</organism>
<feature type="compositionally biased region" description="Basic and acidic residues" evidence="1">
    <location>
        <begin position="8"/>
        <end position="44"/>
    </location>
</feature>
<gene>
    <name evidence="2" type="ORF">TIFTF001_044583</name>
</gene>
<evidence type="ECO:0008006" key="4">
    <source>
        <dbReference type="Google" id="ProtNLM"/>
    </source>
</evidence>
<sequence>MVSAYKRSPAEKSSKKPAPESERRVAEEGLNRKQEEIEVKESKKPKSAIEEKISEVEEYEGVIHQPCIQQFLKLNTLGWAEKIFHNIVMCLTDHSGMGDVLWFKVGENMGKFSINEFCLITGMKCVGFTHLAPVVDNRLVTIYFSSLRGVSR</sequence>
<reference evidence="2" key="1">
    <citation type="submission" date="2023-07" db="EMBL/GenBank/DDBJ databases">
        <title>draft genome sequence of fig (Ficus carica).</title>
        <authorList>
            <person name="Takahashi T."/>
            <person name="Nishimura K."/>
        </authorList>
    </citation>
    <scope>NUCLEOTIDE SEQUENCE</scope>
</reference>
<dbReference type="EMBL" id="BTGU01003384">
    <property type="protein sequence ID" value="GMN31473.1"/>
    <property type="molecule type" value="Genomic_DNA"/>
</dbReference>
<evidence type="ECO:0000313" key="2">
    <source>
        <dbReference type="EMBL" id="GMN31473.1"/>
    </source>
</evidence>
<keyword evidence="3" id="KW-1185">Reference proteome</keyword>
<evidence type="ECO:0000256" key="1">
    <source>
        <dbReference type="SAM" id="MobiDB-lite"/>
    </source>
</evidence>
<evidence type="ECO:0000313" key="3">
    <source>
        <dbReference type="Proteomes" id="UP001187192"/>
    </source>
</evidence>
<name>A0AA87Z8C4_FICCA</name>
<protein>
    <recommendedName>
        <fullName evidence="4">DUF1985 domain-containing protein</fullName>
    </recommendedName>
</protein>
<accession>A0AA87Z8C4</accession>
<feature type="region of interest" description="Disordered" evidence="1">
    <location>
        <begin position="1"/>
        <end position="44"/>
    </location>
</feature>
<comment type="caution">
    <text evidence="2">The sequence shown here is derived from an EMBL/GenBank/DDBJ whole genome shotgun (WGS) entry which is preliminary data.</text>
</comment>
<dbReference type="Proteomes" id="UP001187192">
    <property type="component" value="Unassembled WGS sequence"/>
</dbReference>
<dbReference type="AlphaFoldDB" id="A0AA87Z8C4"/>